<dbReference type="STRING" id="29422.Lbru_3250"/>
<reference evidence="1 2" key="1">
    <citation type="submission" date="2015-11" db="EMBL/GenBank/DDBJ databases">
        <title>Genomic analysis of 38 Legionella species identifies large and diverse effector repertoires.</title>
        <authorList>
            <person name="Burstein D."/>
            <person name="Amaro F."/>
            <person name="Zusman T."/>
            <person name="Lifshitz Z."/>
            <person name="Cohen O."/>
            <person name="Gilbert J.A."/>
            <person name="Pupko T."/>
            <person name="Shuman H.A."/>
            <person name="Segal G."/>
        </authorList>
    </citation>
    <scope>NUCLEOTIDE SEQUENCE [LARGE SCALE GENOMIC DNA]</scope>
    <source>
        <strain evidence="1 2">ATCC 43878</strain>
    </source>
</reference>
<dbReference type="EMBL" id="LNXV01000037">
    <property type="protein sequence ID" value="KTC76537.1"/>
    <property type="molecule type" value="Genomic_DNA"/>
</dbReference>
<dbReference type="InterPro" id="IPR052552">
    <property type="entry name" value="YeaO-like"/>
</dbReference>
<name>A0A0W0S019_9GAMM</name>
<keyword evidence="1" id="KW-0808">Transferase</keyword>
<keyword evidence="1" id="KW-0489">Methyltransferase</keyword>
<dbReference type="OrthoDB" id="9790745at2"/>
<dbReference type="PATRIC" id="fig|29422.6.peg.3433"/>
<dbReference type="PANTHER" id="PTHR36849:SF1">
    <property type="entry name" value="CYTOPLASMIC PROTEIN"/>
    <property type="match status" value="1"/>
</dbReference>
<keyword evidence="2" id="KW-1185">Reference proteome</keyword>
<accession>A0A0W0S019</accession>
<dbReference type="Proteomes" id="UP000054742">
    <property type="component" value="Unassembled WGS sequence"/>
</dbReference>
<comment type="caution">
    <text evidence="1">The sequence shown here is derived from an EMBL/GenBank/DDBJ whole genome shotgun (WGS) entry which is preliminary data.</text>
</comment>
<evidence type="ECO:0000313" key="1">
    <source>
        <dbReference type="EMBL" id="KTC76537.1"/>
    </source>
</evidence>
<sequence>MNIHVKRIYEESNKSDGFRILLWPRGIKKSDSQIDLWLKDIAPNDSLRKGR</sequence>
<dbReference type="GO" id="GO:0032259">
    <property type="term" value="P:methylation"/>
    <property type="evidence" value="ECO:0007669"/>
    <property type="project" value="UniProtKB-KW"/>
</dbReference>
<dbReference type="PANTHER" id="PTHR36849">
    <property type="entry name" value="CYTOPLASMIC PROTEIN-RELATED"/>
    <property type="match status" value="1"/>
</dbReference>
<dbReference type="GO" id="GO:0008168">
    <property type="term" value="F:methyltransferase activity"/>
    <property type="evidence" value="ECO:0007669"/>
    <property type="project" value="UniProtKB-KW"/>
</dbReference>
<proteinExistence type="predicted"/>
<gene>
    <name evidence="1" type="ORF">Lbru_3250</name>
</gene>
<organism evidence="1 2">
    <name type="scientific">Legionella brunensis</name>
    <dbReference type="NCBI Taxonomy" id="29422"/>
    <lineage>
        <taxon>Bacteria</taxon>
        <taxon>Pseudomonadati</taxon>
        <taxon>Pseudomonadota</taxon>
        <taxon>Gammaproteobacteria</taxon>
        <taxon>Legionellales</taxon>
        <taxon>Legionellaceae</taxon>
        <taxon>Legionella</taxon>
    </lineage>
</organism>
<dbReference type="Pfam" id="PF22752">
    <property type="entry name" value="DUF488-N3i"/>
    <property type="match status" value="1"/>
</dbReference>
<protein>
    <submittedName>
        <fullName evidence="1">Uroporphyrin-III C-methyltransferase</fullName>
    </submittedName>
</protein>
<dbReference type="AlphaFoldDB" id="A0A0W0S019"/>
<dbReference type="RefSeq" id="WP_131793613.1">
    <property type="nucleotide sequence ID" value="NZ_CAAAHU010000024.1"/>
</dbReference>
<evidence type="ECO:0000313" key="2">
    <source>
        <dbReference type="Proteomes" id="UP000054742"/>
    </source>
</evidence>